<dbReference type="OrthoDB" id="6310278at2"/>
<keyword evidence="3" id="KW-1185">Reference proteome</keyword>
<dbReference type="RefSeq" id="WP_132323866.1">
    <property type="nucleotide sequence ID" value="NZ_FWZT01000024.1"/>
</dbReference>
<sequence>MLRALMSFALWSIFTSQSLAAADSYGKKLDATMTLIQKKADHNDIKKAAQDLVDESQPILKKFAKKYNQCEEYLGVVLKVADKLTSMDLDKIEADYHQDKALPKAESRCYHAKDLLVHPATVVVLAKKKPSKDNYAKMTAELAELKAHLAAVTVNLEK</sequence>
<dbReference type="Proteomes" id="UP000192907">
    <property type="component" value="Unassembled WGS sequence"/>
</dbReference>
<feature type="chain" id="PRO_5012350955" evidence="1">
    <location>
        <begin position="21"/>
        <end position="158"/>
    </location>
</feature>
<reference evidence="3" key="1">
    <citation type="submission" date="2017-04" db="EMBL/GenBank/DDBJ databases">
        <authorList>
            <person name="Varghese N."/>
            <person name="Submissions S."/>
        </authorList>
    </citation>
    <scope>NUCLEOTIDE SEQUENCE [LARGE SCALE GENOMIC DNA]</scope>
    <source>
        <strain evidence="3">RKEM611</strain>
    </source>
</reference>
<organism evidence="2 3">
    <name type="scientific">Pseudobacteriovorax antillogorgiicola</name>
    <dbReference type="NCBI Taxonomy" id="1513793"/>
    <lineage>
        <taxon>Bacteria</taxon>
        <taxon>Pseudomonadati</taxon>
        <taxon>Bdellovibrionota</taxon>
        <taxon>Oligoflexia</taxon>
        <taxon>Oligoflexales</taxon>
        <taxon>Pseudobacteriovoracaceae</taxon>
        <taxon>Pseudobacteriovorax</taxon>
    </lineage>
</organism>
<evidence type="ECO:0000313" key="3">
    <source>
        <dbReference type="Proteomes" id="UP000192907"/>
    </source>
</evidence>
<name>A0A1Y6CRS1_9BACT</name>
<feature type="signal peptide" evidence="1">
    <location>
        <begin position="1"/>
        <end position="20"/>
    </location>
</feature>
<gene>
    <name evidence="2" type="ORF">SAMN06296036_12448</name>
</gene>
<dbReference type="STRING" id="1513793.SAMN06296036_12448"/>
<protein>
    <submittedName>
        <fullName evidence="2">Uncharacterized protein</fullName>
    </submittedName>
</protein>
<keyword evidence="1" id="KW-0732">Signal</keyword>
<evidence type="ECO:0000313" key="2">
    <source>
        <dbReference type="EMBL" id="SMF68651.1"/>
    </source>
</evidence>
<dbReference type="EMBL" id="FWZT01000024">
    <property type="protein sequence ID" value="SMF68651.1"/>
    <property type="molecule type" value="Genomic_DNA"/>
</dbReference>
<dbReference type="AlphaFoldDB" id="A0A1Y6CRS1"/>
<accession>A0A1Y6CRS1</accession>
<proteinExistence type="predicted"/>
<evidence type="ECO:0000256" key="1">
    <source>
        <dbReference type="SAM" id="SignalP"/>
    </source>
</evidence>